<keyword evidence="2 4" id="KW-0863">Zinc-finger</keyword>
<feature type="domain" description="RING-type" evidence="6">
    <location>
        <begin position="42"/>
        <end position="83"/>
    </location>
</feature>
<dbReference type="PANTHER" id="PTHR46293:SF3">
    <property type="entry name" value="E3 UBIQUITIN PROTEIN LIGASE DRIPH-RELATED"/>
    <property type="match status" value="1"/>
</dbReference>
<sequence length="532" mass="59004">MCLSLLSETAAEEQRETTTTMTVTDGQTSKVRRTEIAPCLTCPLCNDFYREATTISECMHTFCKECIWEKFRAQCETHCPVCDIDLGTYPLERTRPDPSLQDLRDKIFPHEEKSAKAPDSVPSDTKKKERSVSSLGTSPKPKLSSHSSLVERRAKKAAKKFLDEQESALAAFQLEKRSAGKKHGRPNGVAILEGCAKNSSRTKSVARKKPIPQEYIASTSQPQSQKVAGDNKKSQEHSPIPKEYVPSASQPQPQQVAGDNKADKEHSELETENVTSEIENQKTSLESDLNQQEVPNETSEKNAVLWKGKAPMWEPLNCLMEAAEKAKSSESNNMQENANFAVPVESCNNDSNTTKIMAASDRNKATKIMAASDQNEATPVQPDPIKTKGLGIKHKRRVKLAQDLNVPAEPVPTGSSSQSNERIIPIWFSLVASEEGDVCARLPQIPSRHLRVRDVNLPIAFIKKYIVKKLDLASEAEVEISLSGKPLLPSLQLKDVVEMWLKTVPKSDEMIHSFVGDSAKDYMMVLSYSRKA</sequence>
<dbReference type="InterPro" id="IPR013083">
    <property type="entry name" value="Znf_RING/FYVE/PHD"/>
</dbReference>
<feature type="compositionally biased region" description="Basic and acidic residues" evidence="5">
    <location>
        <begin position="229"/>
        <end position="240"/>
    </location>
</feature>
<dbReference type="GO" id="GO:0008270">
    <property type="term" value="F:zinc ion binding"/>
    <property type="evidence" value="ECO:0007669"/>
    <property type="project" value="UniProtKB-KW"/>
</dbReference>
<dbReference type="InterPro" id="IPR044807">
    <property type="entry name" value="DRIP1-like"/>
</dbReference>
<dbReference type="Gene3D" id="3.30.40.10">
    <property type="entry name" value="Zinc/RING finger domain, C3HC4 (zinc finger)"/>
    <property type="match status" value="1"/>
</dbReference>
<evidence type="ECO:0000259" key="6">
    <source>
        <dbReference type="PROSITE" id="PS50089"/>
    </source>
</evidence>
<dbReference type="GO" id="GO:0004842">
    <property type="term" value="F:ubiquitin-protein transferase activity"/>
    <property type="evidence" value="ECO:0007669"/>
    <property type="project" value="InterPro"/>
</dbReference>
<dbReference type="PANTHER" id="PTHR46293">
    <property type="entry name" value="E3 UBIQUITIN PROTEIN LIGASE DRIP1"/>
    <property type="match status" value="1"/>
</dbReference>
<feature type="region of interest" description="Disordered" evidence="5">
    <location>
        <begin position="178"/>
        <end position="301"/>
    </location>
</feature>
<evidence type="ECO:0000256" key="1">
    <source>
        <dbReference type="ARBA" id="ARBA00022723"/>
    </source>
</evidence>
<feature type="region of interest" description="Disordered" evidence="5">
    <location>
        <begin position="109"/>
        <end position="151"/>
    </location>
</feature>
<dbReference type="Proteomes" id="UP001293593">
    <property type="component" value="Unassembled WGS sequence"/>
</dbReference>
<keyword evidence="8" id="KW-1185">Reference proteome</keyword>
<dbReference type="SUPFAM" id="SSF57850">
    <property type="entry name" value="RING/U-box"/>
    <property type="match status" value="1"/>
</dbReference>
<feature type="compositionally biased region" description="Polar residues" evidence="5">
    <location>
        <begin position="272"/>
        <end position="297"/>
    </location>
</feature>
<evidence type="ECO:0000313" key="7">
    <source>
        <dbReference type="EMBL" id="KAK4265587.1"/>
    </source>
</evidence>
<proteinExistence type="predicted"/>
<evidence type="ECO:0000313" key="8">
    <source>
        <dbReference type="Proteomes" id="UP001293593"/>
    </source>
</evidence>
<dbReference type="InterPro" id="IPR017907">
    <property type="entry name" value="Znf_RING_CS"/>
</dbReference>
<name>A0AAE1J809_9FABA</name>
<feature type="compositionally biased region" description="Low complexity" evidence="5">
    <location>
        <begin position="245"/>
        <end position="257"/>
    </location>
</feature>
<evidence type="ECO:0000256" key="4">
    <source>
        <dbReference type="PROSITE-ProRule" id="PRU00175"/>
    </source>
</evidence>
<organism evidence="7 8">
    <name type="scientific">Acacia crassicarpa</name>
    <name type="common">northern wattle</name>
    <dbReference type="NCBI Taxonomy" id="499986"/>
    <lineage>
        <taxon>Eukaryota</taxon>
        <taxon>Viridiplantae</taxon>
        <taxon>Streptophyta</taxon>
        <taxon>Embryophyta</taxon>
        <taxon>Tracheophyta</taxon>
        <taxon>Spermatophyta</taxon>
        <taxon>Magnoliopsida</taxon>
        <taxon>eudicotyledons</taxon>
        <taxon>Gunneridae</taxon>
        <taxon>Pentapetalae</taxon>
        <taxon>rosids</taxon>
        <taxon>fabids</taxon>
        <taxon>Fabales</taxon>
        <taxon>Fabaceae</taxon>
        <taxon>Caesalpinioideae</taxon>
        <taxon>mimosoid clade</taxon>
        <taxon>Acacieae</taxon>
        <taxon>Acacia</taxon>
    </lineage>
</organism>
<keyword evidence="1" id="KW-0479">Metal-binding</keyword>
<dbReference type="AlphaFoldDB" id="A0AAE1J809"/>
<comment type="caution">
    <text evidence="7">The sequence shown here is derived from an EMBL/GenBank/DDBJ whole genome shotgun (WGS) entry which is preliminary data.</text>
</comment>
<dbReference type="InterPro" id="IPR001841">
    <property type="entry name" value="Znf_RING"/>
</dbReference>
<keyword evidence="3" id="KW-0862">Zinc</keyword>
<evidence type="ECO:0000256" key="2">
    <source>
        <dbReference type="ARBA" id="ARBA00022771"/>
    </source>
</evidence>
<dbReference type="EMBL" id="JAWXYG010000008">
    <property type="protein sequence ID" value="KAK4265587.1"/>
    <property type="molecule type" value="Genomic_DNA"/>
</dbReference>
<dbReference type="Pfam" id="PF13923">
    <property type="entry name" value="zf-C3HC4_2"/>
    <property type="match status" value="1"/>
</dbReference>
<accession>A0AAE1J809</accession>
<dbReference type="PROSITE" id="PS50089">
    <property type="entry name" value="ZF_RING_2"/>
    <property type="match status" value="1"/>
</dbReference>
<dbReference type="PROSITE" id="PS00518">
    <property type="entry name" value="ZF_RING_1"/>
    <property type="match status" value="1"/>
</dbReference>
<evidence type="ECO:0000256" key="3">
    <source>
        <dbReference type="ARBA" id="ARBA00022833"/>
    </source>
</evidence>
<reference evidence="7" key="1">
    <citation type="submission" date="2023-10" db="EMBL/GenBank/DDBJ databases">
        <title>Chromosome-level genome of the transformable northern wattle, Acacia crassicarpa.</title>
        <authorList>
            <person name="Massaro I."/>
            <person name="Sinha N.R."/>
            <person name="Poethig S."/>
            <person name="Leichty A.R."/>
        </authorList>
    </citation>
    <scope>NUCLEOTIDE SEQUENCE</scope>
    <source>
        <strain evidence="7">Acra3RX</strain>
        <tissue evidence="7">Leaf</tissue>
    </source>
</reference>
<evidence type="ECO:0000256" key="5">
    <source>
        <dbReference type="SAM" id="MobiDB-lite"/>
    </source>
</evidence>
<gene>
    <name evidence="7" type="ORF">QN277_026618</name>
</gene>
<feature type="compositionally biased region" description="Basic and acidic residues" evidence="5">
    <location>
        <begin position="260"/>
        <end position="269"/>
    </location>
</feature>
<dbReference type="SMART" id="SM00184">
    <property type="entry name" value="RING"/>
    <property type="match status" value="1"/>
</dbReference>
<feature type="compositionally biased region" description="Low complexity" evidence="5">
    <location>
        <begin position="138"/>
        <end position="148"/>
    </location>
</feature>
<feature type="compositionally biased region" description="Polar residues" evidence="5">
    <location>
        <begin position="216"/>
        <end position="226"/>
    </location>
</feature>
<protein>
    <recommendedName>
        <fullName evidence="6">RING-type domain-containing protein</fullName>
    </recommendedName>
</protein>